<protein>
    <submittedName>
        <fullName evidence="4">Cysteine proteinase CG12163</fullName>
    </submittedName>
</protein>
<dbReference type="KEGG" id="dci:103509461"/>
<proteinExistence type="predicted"/>
<dbReference type="InterPro" id="IPR013201">
    <property type="entry name" value="Prot_inhib_I29"/>
</dbReference>
<feature type="signal peptide" evidence="1">
    <location>
        <begin position="1"/>
        <end position="23"/>
    </location>
</feature>
<dbReference type="RefSeq" id="XP_026679599.1">
    <property type="nucleotide sequence ID" value="XM_026823798.1"/>
</dbReference>
<keyword evidence="3" id="KW-1185">Reference proteome</keyword>
<evidence type="ECO:0000313" key="4">
    <source>
        <dbReference type="RefSeq" id="XP_026679599.1"/>
    </source>
</evidence>
<dbReference type="PaxDb" id="121845-A0A3Q0ITL3"/>
<evidence type="ECO:0000259" key="2">
    <source>
        <dbReference type="SMART" id="SM00848"/>
    </source>
</evidence>
<dbReference type="Pfam" id="PF08246">
    <property type="entry name" value="Inhibitor_I29"/>
    <property type="match status" value="1"/>
</dbReference>
<dbReference type="SMART" id="SM00848">
    <property type="entry name" value="Inhibitor_I29"/>
    <property type="match status" value="1"/>
</dbReference>
<name>A0A3Q0ITL3_DIACI</name>
<sequence length="123" mass="14075">MNSFLFCVLAVFAIMNCQRLVMAEDASAEATLALFGQMKSNNELKTENPEHLKQFEKFIRDFSKSYPTKEEVAKRFAVFEDNLKLIEDLNKGEHGTATYGINHLSDLTREEMKSRLGLNLSKH</sequence>
<dbReference type="InterPro" id="IPR038765">
    <property type="entry name" value="Papain-like_cys_pep_sf"/>
</dbReference>
<dbReference type="SUPFAM" id="SSF54001">
    <property type="entry name" value="Cysteine proteinases"/>
    <property type="match status" value="1"/>
</dbReference>
<organism evidence="3 4">
    <name type="scientific">Diaphorina citri</name>
    <name type="common">Asian citrus psyllid</name>
    <dbReference type="NCBI Taxonomy" id="121845"/>
    <lineage>
        <taxon>Eukaryota</taxon>
        <taxon>Metazoa</taxon>
        <taxon>Ecdysozoa</taxon>
        <taxon>Arthropoda</taxon>
        <taxon>Hexapoda</taxon>
        <taxon>Insecta</taxon>
        <taxon>Pterygota</taxon>
        <taxon>Neoptera</taxon>
        <taxon>Paraneoptera</taxon>
        <taxon>Hemiptera</taxon>
        <taxon>Sternorrhyncha</taxon>
        <taxon>Psylloidea</taxon>
        <taxon>Psyllidae</taxon>
        <taxon>Diaphorininae</taxon>
        <taxon>Diaphorina</taxon>
    </lineage>
</organism>
<dbReference type="Gene3D" id="1.10.287.2250">
    <property type="match status" value="1"/>
</dbReference>
<dbReference type="STRING" id="121845.A0A3Q0ITL3"/>
<dbReference type="Proteomes" id="UP000079169">
    <property type="component" value="Unplaced"/>
</dbReference>
<feature type="chain" id="PRO_5018127888" evidence="1">
    <location>
        <begin position="24"/>
        <end position="123"/>
    </location>
</feature>
<gene>
    <name evidence="4" type="primary">LOC103509461</name>
</gene>
<reference evidence="4" key="1">
    <citation type="submission" date="2025-08" db="UniProtKB">
        <authorList>
            <consortium name="RefSeq"/>
        </authorList>
    </citation>
    <scope>IDENTIFICATION</scope>
</reference>
<evidence type="ECO:0000256" key="1">
    <source>
        <dbReference type="SAM" id="SignalP"/>
    </source>
</evidence>
<feature type="domain" description="Cathepsin propeptide inhibitor" evidence="2">
    <location>
        <begin position="55"/>
        <end position="112"/>
    </location>
</feature>
<accession>A0A3Q0ITL3</accession>
<evidence type="ECO:0000313" key="3">
    <source>
        <dbReference type="Proteomes" id="UP000079169"/>
    </source>
</evidence>
<dbReference type="AlphaFoldDB" id="A0A3Q0ITL3"/>
<dbReference type="GeneID" id="103509461"/>
<keyword evidence="1" id="KW-0732">Signal</keyword>